<accession>A0A7I8W2V1</accession>
<evidence type="ECO:0000256" key="5">
    <source>
        <dbReference type="ARBA" id="ARBA00022771"/>
    </source>
</evidence>
<dbReference type="Pfam" id="PF23320">
    <property type="entry name" value="Zn_SUZ12"/>
    <property type="match status" value="1"/>
</dbReference>
<evidence type="ECO:0000256" key="8">
    <source>
        <dbReference type="ARBA" id="ARBA00022990"/>
    </source>
</evidence>
<keyword evidence="11" id="KW-0804">Transcription</keyword>
<dbReference type="InterPro" id="IPR014748">
    <property type="entry name" value="Enoyl-CoA_hydra_C"/>
</dbReference>
<dbReference type="Pfam" id="PF00378">
    <property type="entry name" value="ECH_1"/>
    <property type="match status" value="1"/>
</dbReference>
<dbReference type="InterPro" id="IPR019135">
    <property type="entry name" value="Polycomb_protein_VEFS-Box"/>
</dbReference>
<dbReference type="OrthoDB" id="410701at2759"/>
<keyword evidence="18" id="KW-1185">Reference proteome</keyword>
<feature type="domain" description="Polycomb protein VEFS-Box" evidence="15">
    <location>
        <begin position="467"/>
        <end position="578"/>
    </location>
</feature>
<keyword evidence="9" id="KW-0805">Transcription regulation</keyword>
<dbReference type="InterPro" id="IPR029045">
    <property type="entry name" value="ClpP/crotonase-like_dom_sf"/>
</dbReference>
<dbReference type="InterPro" id="IPR057540">
    <property type="entry name" value="Znf_SUZ12"/>
</dbReference>
<dbReference type="GO" id="GO:0003723">
    <property type="term" value="F:RNA binding"/>
    <property type="evidence" value="ECO:0007669"/>
    <property type="project" value="UniProtKB-ARBA"/>
</dbReference>
<dbReference type="GO" id="GO:0005739">
    <property type="term" value="C:mitochondrion"/>
    <property type="evidence" value="ECO:0007669"/>
    <property type="project" value="UniProtKB-SubCell"/>
</dbReference>
<reference evidence="17 18" key="1">
    <citation type="submission" date="2020-08" db="EMBL/GenBank/DDBJ databases">
        <authorList>
            <person name="Hejnol A."/>
        </authorList>
    </citation>
    <scope>NUCLEOTIDE SEQUENCE [LARGE SCALE GENOMIC DNA]</scope>
</reference>
<evidence type="ECO:0000256" key="13">
    <source>
        <dbReference type="RuleBase" id="RU003707"/>
    </source>
</evidence>
<dbReference type="CDD" id="cd21740">
    <property type="entry name" value="C2_II_SUZ12"/>
    <property type="match status" value="1"/>
</dbReference>
<organism evidence="17 18">
    <name type="scientific">Dimorphilus gyrociliatus</name>
    <dbReference type="NCBI Taxonomy" id="2664684"/>
    <lineage>
        <taxon>Eukaryota</taxon>
        <taxon>Metazoa</taxon>
        <taxon>Spiralia</taxon>
        <taxon>Lophotrochozoa</taxon>
        <taxon>Annelida</taxon>
        <taxon>Polychaeta</taxon>
        <taxon>Polychaeta incertae sedis</taxon>
        <taxon>Dinophilidae</taxon>
        <taxon>Dimorphilus</taxon>
    </lineage>
</organism>
<evidence type="ECO:0000256" key="11">
    <source>
        <dbReference type="ARBA" id="ARBA00023163"/>
    </source>
</evidence>
<dbReference type="InterPro" id="IPR018376">
    <property type="entry name" value="Enoyl-CoA_hyd/isom_CS"/>
</dbReference>
<dbReference type="AlphaFoldDB" id="A0A7I8W2V1"/>
<evidence type="ECO:0000256" key="10">
    <source>
        <dbReference type="ARBA" id="ARBA00023128"/>
    </source>
</evidence>
<dbReference type="Gene3D" id="3.90.226.10">
    <property type="entry name" value="2-enoyl-CoA Hydratase, Chain A, domain 1"/>
    <property type="match status" value="1"/>
</dbReference>
<dbReference type="CDD" id="cd21750">
    <property type="entry name" value="ZnB-Zn_SUZ12"/>
    <property type="match status" value="1"/>
</dbReference>
<evidence type="ECO:0000313" key="17">
    <source>
        <dbReference type="EMBL" id="CAD5122900.1"/>
    </source>
</evidence>
<dbReference type="Pfam" id="PF09733">
    <property type="entry name" value="VEFS-Box"/>
    <property type="match status" value="1"/>
</dbReference>
<dbReference type="GO" id="GO:0004300">
    <property type="term" value="F:enoyl-CoA hydratase activity"/>
    <property type="evidence" value="ECO:0007669"/>
    <property type="project" value="UniProtKB-ARBA"/>
</dbReference>
<keyword evidence="5" id="KW-0863">Zinc-finger</keyword>
<dbReference type="SUPFAM" id="SSF52096">
    <property type="entry name" value="ClpP/crotonase"/>
    <property type="match status" value="1"/>
</dbReference>
<dbReference type="FunFam" id="3.90.226.10:FF:000022">
    <property type="entry name" value="methylglutaconyl-CoA hydratase, mitochondrial isoform X1"/>
    <property type="match status" value="1"/>
</dbReference>
<evidence type="ECO:0000256" key="12">
    <source>
        <dbReference type="ARBA" id="ARBA00023239"/>
    </source>
</evidence>
<evidence type="ECO:0000256" key="6">
    <source>
        <dbReference type="ARBA" id="ARBA00022833"/>
    </source>
</evidence>
<feature type="region of interest" description="Disordered" evidence="14">
    <location>
        <begin position="177"/>
        <end position="201"/>
    </location>
</feature>
<dbReference type="PROSITE" id="PS00166">
    <property type="entry name" value="ENOYL_COA_HYDRATASE"/>
    <property type="match status" value="1"/>
</dbReference>
<comment type="subcellular location">
    <subcellularLocation>
        <location evidence="1">Mitochondrion</location>
    </subcellularLocation>
</comment>
<evidence type="ECO:0000259" key="16">
    <source>
        <dbReference type="Pfam" id="PF23320"/>
    </source>
</evidence>
<evidence type="ECO:0000256" key="7">
    <source>
        <dbReference type="ARBA" id="ARBA00022946"/>
    </source>
</evidence>
<evidence type="ECO:0000256" key="14">
    <source>
        <dbReference type="SAM" id="MobiDB-lite"/>
    </source>
</evidence>
<keyword evidence="4" id="KW-0479">Metal-binding</keyword>
<dbReference type="Proteomes" id="UP000549394">
    <property type="component" value="Unassembled WGS sequence"/>
</dbReference>
<evidence type="ECO:0000256" key="3">
    <source>
        <dbReference type="ARBA" id="ARBA00007416"/>
    </source>
</evidence>
<dbReference type="Gene3D" id="1.10.12.10">
    <property type="entry name" value="Lyase 2-enoyl-coa Hydratase, Chain A, domain 2"/>
    <property type="match status" value="1"/>
</dbReference>
<name>A0A7I8W2V1_9ANNE</name>
<protein>
    <submittedName>
        <fullName evidence="17">DgyrCDS11301</fullName>
    </submittedName>
</protein>
<evidence type="ECO:0000256" key="9">
    <source>
        <dbReference type="ARBA" id="ARBA00023015"/>
    </source>
</evidence>
<dbReference type="PANTHER" id="PTHR11941">
    <property type="entry name" value="ENOYL-COA HYDRATASE-RELATED"/>
    <property type="match status" value="1"/>
</dbReference>
<dbReference type="CDD" id="cd21551">
    <property type="entry name" value="VEFS-box_SUZ12"/>
    <property type="match status" value="1"/>
</dbReference>
<dbReference type="GO" id="GO:0006635">
    <property type="term" value="P:fatty acid beta-oxidation"/>
    <property type="evidence" value="ECO:0007669"/>
    <property type="project" value="TreeGrafter"/>
</dbReference>
<gene>
    <name evidence="17" type="ORF">DGYR_LOCUS10642</name>
</gene>
<proteinExistence type="inferred from homology"/>
<evidence type="ECO:0000256" key="1">
    <source>
        <dbReference type="ARBA" id="ARBA00004173"/>
    </source>
</evidence>
<comment type="similarity">
    <text evidence="3">Belongs to the VEFS (VRN2-EMF2-FIS2-SU(Z)12) family.</text>
</comment>
<dbReference type="FunFam" id="1.10.12.10:FF:000001">
    <property type="entry name" value="Probable enoyl-CoA hydratase, mitochondrial"/>
    <property type="match status" value="1"/>
</dbReference>
<dbReference type="PANTHER" id="PTHR11941:SF171">
    <property type="entry name" value="SD19268P"/>
    <property type="match status" value="1"/>
</dbReference>
<dbReference type="CDD" id="cd06558">
    <property type="entry name" value="crotonase-like"/>
    <property type="match status" value="1"/>
</dbReference>
<dbReference type="GO" id="GO:0008270">
    <property type="term" value="F:zinc ion binding"/>
    <property type="evidence" value="ECO:0007669"/>
    <property type="project" value="UniProtKB-KW"/>
</dbReference>
<dbReference type="InterPro" id="IPR001753">
    <property type="entry name" value="Enoyl-CoA_hydra/iso"/>
</dbReference>
<evidence type="ECO:0000313" key="18">
    <source>
        <dbReference type="Proteomes" id="UP000549394"/>
    </source>
</evidence>
<dbReference type="EMBL" id="CAJFCJ010000019">
    <property type="protein sequence ID" value="CAD5122900.1"/>
    <property type="molecule type" value="Genomic_DNA"/>
</dbReference>
<evidence type="ECO:0000256" key="2">
    <source>
        <dbReference type="ARBA" id="ARBA00005254"/>
    </source>
</evidence>
<comment type="similarity">
    <text evidence="2 13">Belongs to the enoyl-CoA hydratase/isomerase family.</text>
</comment>
<sequence>MPQKRRSNGQNIEKSDQNEDTELFLTAFGNPTQIYRYLANRHLHNPIFLHRTLSYMKGRCLRSKNKRSLKEITKQLLSKATKLVNENYLNITFTNFKDGSKRSNKDVEIKISILKLKNSKRKTSDRSFHQVTNSDVGIVTLCKKDASSAISISAEEFTKNNSFTLMLIVRSKKNDGSSVEESSEYSDSGDKRRLRSQVQNHDDHDDRFYSANYFATLEVFNNRRNCLLEDGYYEVLLKHPKHSDIVDIDKTEIAESLKKNASWQSVGDGRRIEAFEMSNHQPTISFRVQWSNDSEMTNRSSPITRQHKLNGALSIKEQKKLSTLNNHLHSSTSKKIFYQFMYTDSTRQHTESGDNLNCPWCHVKCPSMYSLLKHLRLCHPRFLFTFTDNPKGAKIDVVINHCYDAYLEIGSVIDIHSNTGISRSRFGPTKKKPTTSLLVAGPNNPPYQMSEFFDRDVDNCRRLVDVVGHNRLYYHSATCRPIDEQEADVDSEEENDPQWLRHKMQKMISDFSDVNEDEKKMMMLWNTHMMPGKYTSDSSMVQACEDLIRKNIFELIPIQRNFILHLSNMYDFGLLDGEKRFSHTVKFEDNDFNLKYLNNEYEGIAVFGMTRAKAKNAFSRNMLKQFQDAVETVKHDTAIRVVIVRSEIPGIFCAGADLKERAKMAPEEVGPFVSKLRFLISEMDNLPVPTIAAIDGAALGGGLEMSLSCDMRVASSSAKMGLVETKLAIIPGGGGTQKLPRVIGVSKAKELIYTARVLDGKQAEEIGLVNHCVPQNEIGDAAYNRSLELAKEILPQGPIAVRMAKQAISKGSEVDLQTGLSIEQYCYGLIVPTKDRIEGLTAFREKRAPVYKGH</sequence>
<keyword evidence="7" id="KW-0809">Transit peptide</keyword>
<comment type="caution">
    <text evidence="17">The sequence shown here is derived from an EMBL/GenBank/DDBJ whole genome shotgun (WGS) entry which is preliminary data.</text>
</comment>
<keyword evidence="10" id="KW-0496">Mitochondrion</keyword>
<feature type="domain" description="Polycomb protein SUZ12-like zinc finger" evidence="16">
    <location>
        <begin position="334"/>
        <end position="401"/>
    </location>
</feature>
<evidence type="ECO:0000259" key="15">
    <source>
        <dbReference type="Pfam" id="PF09733"/>
    </source>
</evidence>
<evidence type="ECO:0000256" key="4">
    <source>
        <dbReference type="ARBA" id="ARBA00022723"/>
    </source>
</evidence>
<keyword evidence="8" id="KW-0007">Acetylation</keyword>
<keyword evidence="12" id="KW-0456">Lyase</keyword>
<keyword evidence="6" id="KW-0862">Zinc</keyword>